<feature type="compositionally biased region" description="Polar residues" evidence="2">
    <location>
        <begin position="7"/>
        <end position="16"/>
    </location>
</feature>
<proteinExistence type="predicted"/>
<keyword evidence="1" id="KW-0175">Coiled coil</keyword>
<evidence type="ECO:0000256" key="2">
    <source>
        <dbReference type="SAM" id="MobiDB-lite"/>
    </source>
</evidence>
<evidence type="ECO:0000313" key="4">
    <source>
        <dbReference type="Proteomes" id="UP000274429"/>
    </source>
</evidence>
<evidence type="ECO:0000256" key="1">
    <source>
        <dbReference type="SAM" id="Coils"/>
    </source>
</evidence>
<feature type="region of interest" description="Disordered" evidence="2">
    <location>
        <begin position="1"/>
        <end position="20"/>
    </location>
</feature>
<accession>A0A0R3WUY2</accession>
<evidence type="ECO:0000313" key="5">
    <source>
        <dbReference type="WBParaSite" id="TTAC_0000457201-mRNA-1"/>
    </source>
</evidence>
<organism evidence="5">
    <name type="scientific">Hydatigena taeniaeformis</name>
    <name type="common">Feline tapeworm</name>
    <name type="synonym">Taenia taeniaeformis</name>
    <dbReference type="NCBI Taxonomy" id="6205"/>
    <lineage>
        <taxon>Eukaryota</taxon>
        <taxon>Metazoa</taxon>
        <taxon>Spiralia</taxon>
        <taxon>Lophotrochozoa</taxon>
        <taxon>Platyhelminthes</taxon>
        <taxon>Cestoda</taxon>
        <taxon>Eucestoda</taxon>
        <taxon>Cyclophyllidea</taxon>
        <taxon>Taeniidae</taxon>
        <taxon>Hydatigera</taxon>
    </lineage>
</organism>
<dbReference type="WBParaSite" id="TTAC_0000457201-mRNA-1">
    <property type="protein sequence ID" value="TTAC_0000457201-mRNA-1"/>
    <property type="gene ID" value="TTAC_0000457201"/>
</dbReference>
<dbReference type="Proteomes" id="UP000274429">
    <property type="component" value="Unassembled WGS sequence"/>
</dbReference>
<protein>
    <submittedName>
        <fullName evidence="5">Tropomyosin</fullName>
    </submittedName>
</protein>
<reference evidence="5" key="1">
    <citation type="submission" date="2017-02" db="UniProtKB">
        <authorList>
            <consortium name="WormBaseParasite"/>
        </authorList>
    </citation>
    <scope>IDENTIFICATION</scope>
</reference>
<dbReference type="EMBL" id="UYWX01004755">
    <property type="protein sequence ID" value="VDM25176.1"/>
    <property type="molecule type" value="Genomic_DNA"/>
</dbReference>
<dbReference type="STRING" id="6205.A0A0R3WUY2"/>
<name>A0A0R3WUY2_HYDTA</name>
<feature type="coiled-coil region" evidence="1">
    <location>
        <begin position="124"/>
        <end position="182"/>
    </location>
</feature>
<dbReference type="AlphaFoldDB" id="A0A0R3WUY2"/>
<dbReference type="OrthoDB" id="6285930at2759"/>
<sequence>MEMQVSHLRTQMQRSNAKAEDLQQTLDHLRRQLTVKEGELTEAVSEVERLRTDKAIRDAAVAAAAVSTDAKMTLESSKERGPLSEAEVKESVFYKDLELTTGALRTKLVDGGDHELFFVCNVKVNELSERLSETTEALSLAEGRVADREAVIATATSERTALSRAMEQNAVLKDRLIHLQDALDVAVQEGI</sequence>
<gene>
    <name evidence="3" type="ORF">TTAC_LOCUS4556</name>
</gene>
<reference evidence="3 4" key="2">
    <citation type="submission" date="2018-11" db="EMBL/GenBank/DDBJ databases">
        <authorList>
            <consortium name="Pathogen Informatics"/>
        </authorList>
    </citation>
    <scope>NUCLEOTIDE SEQUENCE [LARGE SCALE GENOMIC DNA]</scope>
</reference>
<evidence type="ECO:0000313" key="3">
    <source>
        <dbReference type="EMBL" id="VDM25176.1"/>
    </source>
</evidence>
<keyword evidence="4" id="KW-1185">Reference proteome</keyword>